<accession>A0A1H3HGE1</accession>
<dbReference type="EMBL" id="FNPH01000001">
    <property type="protein sequence ID" value="SDY14527.1"/>
    <property type="molecule type" value="Genomic_DNA"/>
</dbReference>
<keyword evidence="2 4" id="KW-0808">Transferase</keyword>
<evidence type="ECO:0000256" key="1">
    <source>
        <dbReference type="ARBA" id="ARBA00022676"/>
    </source>
</evidence>
<dbReference type="PANTHER" id="PTHR45947">
    <property type="entry name" value="SULFOQUINOVOSYL TRANSFERASE SQD2"/>
    <property type="match status" value="1"/>
</dbReference>
<dbReference type="Pfam" id="PF13439">
    <property type="entry name" value="Glyco_transf_4"/>
    <property type="match status" value="1"/>
</dbReference>
<evidence type="ECO:0000313" key="4">
    <source>
        <dbReference type="EMBL" id="SDY14527.1"/>
    </source>
</evidence>
<dbReference type="Proteomes" id="UP000242415">
    <property type="component" value="Unassembled WGS sequence"/>
</dbReference>
<evidence type="ECO:0000259" key="3">
    <source>
        <dbReference type="Pfam" id="PF13439"/>
    </source>
</evidence>
<dbReference type="InterPro" id="IPR050194">
    <property type="entry name" value="Glycosyltransferase_grp1"/>
</dbReference>
<evidence type="ECO:0000313" key="5">
    <source>
        <dbReference type="Proteomes" id="UP000242415"/>
    </source>
</evidence>
<dbReference type="STRING" id="405436.SAMN05444365_101826"/>
<dbReference type="Pfam" id="PF13692">
    <property type="entry name" value="Glyco_trans_1_4"/>
    <property type="match status" value="1"/>
</dbReference>
<dbReference type="RefSeq" id="WP_091551499.1">
    <property type="nucleotide sequence ID" value="NZ_FNPH01000001.1"/>
</dbReference>
<gene>
    <name evidence="4" type="ORF">SAMN05444365_101826</name>
</gene>
<name>A0A1H3HGE1_9ACTN</name>
<dbReference type="GO" id="GO:0016757">
    <property type="term" value="F:glycosyltransferase activity"/>
    <property type="evidence" value="ECO:0007669"/>
    <property type="project" value="UniProtKB-KW"/>
</dbReference>
<proteinExistence type="predicted"/>
<dbReference type="SUPFAM" id="SSF53756">
    <property type="entry name" value="UDP-Glycosyltransferase/glycogen phosphorylase"/>
    <property type="match status" value="1"/>
</dbReference>
<dbReference type="Gene3D" id="3.40.50.2000">
    <property type="entry name" value="Glycogen Phosphorylase B"/>
    <property type="match status" value="2"/>
</dbReference>
<organism evidence="4 5">
    <name type="scientific">Micromonospora pattaloongensis</name>
    <dbReference type="NCBI Taxonomy" id="405436"/>
    <lineage>
        <taxon>Bacteria</taxon>
        <taxon>Bacillati</taxon>
        <taxon>Actinomycetota</taxon>
        <taxon>Actinomycetes</taxon>
        <taxon>Micromonosporales</taxon>
        <taxon>Micromonosporaceae</taxon>
        <taxon>Micromonospora</taxon>
    </lineage>
</organism>
<keyword evidence="1" id="KW-0328">Glycosyltransferase</keyword>
<dbReference type="OrthoDB" id="9802525at2"/>
<evidence type="ECO:0000256" key="2">
    <source>
        <dbReference type="ARBA" id="ARBA00022679"/>
    </source>
</evidence>
<protein>
    <submittedName>
        <fullName evidence="4">Glycosyltransferase involved in cell wall bisynthesis</fullName>
    </submittedName>
</protein>
<dbReference type="GO" id="GO:1901137">
    <property type="term" value="P:carbohydrate derivative biosynthetic process"/>
    <property type="evidence" value="ECO:0007669"/>
    <property type="project" value="UniProtKB-ARBA"/>
</dbReference>
<dbReference type="PANTHER" id="PTHR45947:SF3">
    <property type="entry name" value="SULFOQUINOVOSYL TRANSFERASE SQD2"/>
    <property type="match status" value="1"/>
</dbReference>
<dbReference type="InterPro" id="IPR028098">
    <property type="entry name" value="Glyco_trans_4-like_N"/>
</dbReference>
<keyword evidence="5" id="KW-1185">Reference proteome</keyword>
<feature type="domain" description="Glycosyltransferase subfamily 4-like N-terminal" evidence="3">
    <location>
        <begin position="38"/>
        <end position="222"/>
    </location>
</feature>
<dbReference type="AlphaFoldDB" id="A0A1H3HGE1"/>
<reference evidence="5" key="1">
    <citation type="submission" date="2016-10" db="EMBL/GenBank/DDBJ databases">
        <authorList>
            <person name="Varghese N."/>
            <person name="Submissions S."/>
        </authorList>
    </citation>
    <scope>NUCLEOTIDE SEQUENCE [LARGE SCALE GENOMIC DNA]</scope>
    <source>
        <strain evidence="5">DSM 45245</strain>
    </source>
</reference>
<sequence length="425" mass="44869">MTAPTLLTPAATRPGGRAPSRALQIAHFSDTYLPRRDGVISSLHTLTEALTAAGHGCLTVVPRHRQQPAAPELLGLRALACGVADLRLLPWPTNAQVERVAAWGPDLIHVHTPGPVGLLGTLVARRLGLPIVHTYHTDLHAYVDAYRIPIAALRLLVRLYARRLGVTDPPRADGRTRHGVVDAVNGLLLTDADAVVVPTPAVLARAGLPVPQQRIFLVPAAVPERAGTAGPAAFRDRYGIAPTDRVVLFVGRVNREKGVDLLLPAFARILAAEPQARLVLVGAVYERRWLRRLIECSGVVGDRVVVTGQLPGGSVADAYAAADVLAFPSRTDTQGLVLQEAALAGVPSVLADPVLHRSGAIGETAVLADGSPAGFAAAVTRLLRDPAAARRQGAAARARAVRHTPQRYGAAMLDVYRHALARAGS</sequence>